<dbReference type="SUPFAM" id="SSF160631">
    <property type="entry name" value="SMI1/KNR4-like"/>
    <property type="match status" value="1"/>
</dbReference>
<evidence type="ECO:0000313" key="2">
    <source>
        <dbReference type="Proteomes" id="UP000291485"/>
    </source>
</evidence>
<evidence type="ECO:0000313" key="1">
    <source>
        <dbReference type="EMBL" id="TCD12113.1"/>
    </source>
</evidence>
<organism evidence="1 2">
    <name type="scientific">Pedobacter frigidisoli</name>
    <dbReference type="NCBI Taxonomy" id="2530455"/>
    <lineage>
        <taxon>Bacteria</taxon>
        <taxon>Pseudomonadati</taxon>
        <taxon>Bacteroidota</taxon>
        <taxon>Sphingobacteriia</taxon>
        <taxon>Sphingobacteriales</taxon>
        <taxon>Sphingobacteriaceae</taxon>
        <taxon>Pedobacter</taxon>
    </lineage>
</organism>
<dbReference type="Proteomes" id="UP000291485">
    <property type="component" value="Unassembled WGS sequence"/>
</dbReference>
<name>A0A4R0P5F1_9SPHI</name>
<dbReference type="EMBL" id="SJSN01000002">
    <property type="protein sequence ID" value="TCD12113.1"/>
    <property type="molecule type" value="Genomic_DNA"/>
</dbReference>
<proteinExistence type="predicted"/>
<dbReference type="InterPro" id="IPR037883">
    <property type="entry name" value="Knr4/Smi1-like_sf"/>
</dbReference>
<comment type="caution">
    <text evidence="1">The sequence shown here is derived from an EMBL/GenBank/DDBJ whole genome shotgun (WGS) entry which is preliminary data.</text>
</comment>
<gene>
    <name evidence="1" type="ORF">EZ449_03595</name>
</gene>
<protein>
    <recommendedName>
        <fullName evidence="3">SMI1-KNR4 cell-wall</fullName>
    </recommendedName>
</protein>
<reference evidence="1 2" key="1">
    <citation type="submission" date="2019-02" db="EMBL/GenBank/DDBJ databases">
        <title>Pedobacter sp. RP-3-11 sp. nov., isolated from Arctic soil.</title>
        <authorList>
            <person name="Dahal R.H."/>
        </authorList>
    </citation>
    <scope>NUCLEOTIDE SEQUENCE [LARGE SCALE GENOMIC DNA]</scope>
    <source>
        <strain evidence="1 2">RP-3-11</strain>
    </source>
</reference>
<accession>A0A4R0P5F1</accession>
<evidence type="ECO:0008006" key="3">
    <source>
        <dbReference type="Google" id="ProtNLM"/>
    </source>
</evidence>
<dbReference type="OrthoDB" id="9805586at2"/>
<keyword evidence="2" id="KW-1185">Reference proteome</keyword>
<dbReference type="RefSeq" id="WP_131556593.1">
    <property type="nucleotide sequence ID" value="NZ_SJSN01000002.1"/>
</dbReference>
<sequence length="181" mass="21447">MEDRTIALMTKYLDGDYKVSPMAPQKSTIQDIKNVEKELDINFPDEYIAHLLGENDEVLGSRGIFIEVKEEIWRRPKLYDVAPFWSFLYGFHTFTAFKQSEDWMNLEFVGKNFFADTGIKAVPILKILTDADVYCVGENKQILKYNHEENLVEDTNMNFWEIFEFELKELRDRKELKLKQK</sequence>
<dbReference type="AlphaFoldDB" id="A0A4R0P5F1"/>